<protein>
    <submittedName>
        <fullName evidence="2">Cation diffusion facilitator CzcD-associated flavoprotein CzcO</fullName>
    </submittedName>
</protein>
<dbReference type="PANTHER" id="PTHR43539">
    <property type="entry name" value="FLAVIN-BINDING MONOOXYGENASE-LIKE PROTEIN (AFU_ORTHOLOGUE AFUA_4G09220)"/>
    <property type="match status" value="1"/>
</dbReference>
<keyword evidence="3" id="KW-1185">Reference proteome</keyword>
<dbReference type="Pfam" id="PF13738">
    <property type="entry name" value="Pyr_redox_3"/>
    <property type="match status" value="1"/>
</dbReference>
<dbReference type="InterPro" id="IPR050982">
    <property type="entry name" value="Auxin_biosynth/cation_transpt"/>
</dbReference>
<sequence>MNELVDVAIVGAGPYGLSLAAHLRSNGVRYRQFGVPMNLWRRAMPRGMYLKSQGFASNLSDPDGTHTLAEFCRQTGRPYSDRGMPVSLETFVSYGHWFQQHRAPDVEEVLVTGVTRVGGHYEVCLADGEEFRARNVVVATGVEYFPRVPDQLAALPAHLCSHSSAHDDLSGFRGRDVIVLGAGQSALETAALLHENGADVRLVARASQVRWNGPPLTANRSLHRRVREPEAGLGSGLTTWFYSEQPWLFRHLPPAVRANRARNALGPAGAWWLRERVEGQFPVLLRHTVDWARSRQDRVRLGMTQADGRPCELRADHVITATGFPPDLRRLNFLSTRLRSRIRTLDRTPQLGADFQSSVPGLFFIGPSVAPTFGPAMRFVYGADYASRQVAGRLVPEANPRSATFQGVGR</sequence>
<dbReference type="EMBL" id="JACGWZ010000002">
    <property type="protein sequence ID" value="MBA8824381.1"/>
    <property type="molecule type" value="Genomic_DNA"/>
</dbReference>
<dbReference type="Proteomes" id="UP000569329">
    <property type="component" value="Unassembled WGS sequence"/>
</dbReference>
<dbReference type="Gene3D" id="3.50.50.60">
    <property type="entry name" value="FAD/NAD(P)-binding domain"/>
    <property type="match status" value="1"/>
</dbReference>
<name>A0A839DYU1_9PSEU</name>
<evidence type="ECO:0000313" key="3">
    <source>
        <dbReference type="Proteomes" id="UP000569329"/>
    </source>
</evidence>
<evidence type="ECO:0000313" key="2">
    <source>
        <dbReference type="EMBL" id="MBA8824381.1"/>
    </source>
</evidence>
<reference evidence="2 3" key="1">
    <citation type="submission" date="2020-07" db="EMBL/GenBank/DDBJ databases">
        <title>Sequencing the genomes of 1000 actinobacteria strains.</title>
        <authorList>
            <person name="Klenk H.-P."/>
        </authorList>
    </citation>
    <scope>NUCLEOTIDE SEQUENCE [LARGE SCALE GENOMIC DNA]</scope>
    <source>
        <strain evidence="2 3">DSM 45975</strain>
    </source>
</reference>
<keyword evidence="1" id="KW-0560">Oxidoreductase</keyword>
<comment type="caution">
    <text evidence="2">The sequence shown here is derived from an EMBL/GenBank/DDBJ whole genome shotgun (WGS) entry which is preliminary data.</text>
</comment>
<dbReference type="GO" id="GO:0050660">
    <property type="term" value="F:flavin adenine dinucleotide binding"/>
    <property type="evidence" value="ECO:0007669"/>
    <property type="project" value="TreeGrafter"/>
</dbReference>
<gene>
    <name evidence="2" type="ORF">FHX42_001728</name>
</gene>
<dbReference type="InterPro" id="IPR036188">
    <property type="entry name" value="FAD/NAD-bd_sf"/>
</dbReference>
<dbReference type="RefSeq" id="WP_182543676.1">
    <property type="nucleotide sequence ID" value="NZ_JACGWZ010000002.1"/>
</dbReference>
<dbReference type="AlphaFoldDB" id="A0A839DYU1"/>
<dbReference type="PANTHER" id="PTHR43539:SF78">
    <property type="entry name" value="FLAVIN-CONTAINING MONOOXYGENASE"/>
    <property type="match status" value="1"/>
</dbReference>
<dbReference type="GO" id="GO:0004497">
    <property type="term" value="F:monooxygenase activity"/>
    <property type="evidence" value="ECO:0007669"/>
    <property type="project" value="TreeGrafter"/>
</dbReference>
<dbReference type="PRINTS" id="PR00411">
    <property type="entry name" value="PNDRDTASEI"/>
</dbReference>
<dbReference type="PRINTS" id="PR00368">
    <property type="entry name" value="FADPNR"/>
</dbReference>
<proteinExistence type="predicted"/>
<dbReference type="SUPFAM" id="SSF51905">
    <property type="entry name" value="FAD/NAD(P)-binding domain"/>
    <property type="match status" value="1"/>
</dbReference>
<accession>A0A839DYU1</accession>
<organism evidence="2 3">
    <name type="scientific">Halosaccharopolyspora lacisalsi</name>
    <dbReference type="NCBI Taxonomy" id="1000566"/>
    <lineage>
        <taxon>Bacteria</taxon>
        <taxon>Bacillati</taxon>
        <taxon>Actinomycetota</taxon>
        <taxon>Actinomycetes</taxon>
        <taxon>Pseudonocardiales</taxon>
        <taxon>Pseudonocardiaceae</taxon>
        <taxon>Halosaccharopolyspora</taxon>
    </lineage>
</organism>
<evidence type="ECO:0000256" key="1">
    <source>
        <dbReference type="ARBA" id="ARBA00023002"/>
    </source>
</evidence>